<keyword evidence="4" id="KW-0408">Iron</keyword>
<dbReference type="Gene3D" id="3.10.180.50">
    <property type="match status" value="1"/>
</dbReference>
<keyword evidence="3" id="KW-0560">Oxidoreductase</keyword>
<evidence type="ECO:0000256" key="7">
    <source>
        <dbReference type="ARBA" id="ARBA00035045"/>
    </source>
</evidence>
<gene>
    <name evidence="8" type="ORF">J2800_003849</name>
</gene>
<dbReference type="Proteomes" id="UP001262754">
    <property type="component" value="Unassembled WGS sequence"/>
</dbReference>
<evidence type="ECO:0000256" key="2">
    <source>
        <dbReference type="ARBA" id="ARBA00022964"/>
    </source>
</evidence>
<keyword evidence="9" id="KW-1185">Reference proteome</keyword>
<dbReference type="Pfam" id="PF07063">
    <property type="entry name" value="HGLS"/>
    <property type="match status" value="1"/>
</dbReference>
<keyword evidence="2" id="KW-0223">Dioxygenase</keyword>
<comment type="cofactor">
    <cofactor evidence="1">
        <name>Fe(2+)</name>
        <dbReference type="ChEBI" id="CHEBI:29033"/>
    </cofactor>
</comment>
<evidence type="ECO:0000256" key="5">
    <source>
        <dbReference type="ARBA" id="ARBA00035013"/>
    </source>
</evidence>
<protein>
    <recommendedName>
        <fullName evidence="6">2-oxoadipate dioxygenase/decarboxylase</fullName>
        <ecNumber evidence="6">1.13.11.93</ecNumber>
    </recommendedName>
    <alternativeName>
        <fullName evidence="7">2-hydroxyglutarate synthase</fullName>
    </alternativeName>
</protein>
<dbReference type="SMART" id="SM01150">
    <property type="entry name" value="DUF1338"/>
    <property type="match status" value="1"/>
</dbReference>
<dbReference type="RefSeq" id="WP_310033821.1">
    <property type="nucleotide sequence ID" value="NZ_JAVDRL010000011.1"/>
</dbReference>
<comment type="similarity">
    <text evidence="5">Belongs to the 2-oxoadipate dioxygenase/decarboxylase family.</text>
</comment>
<name>A0ABU1N3R2_9CAUL</name>
<evidence type="ECO:0000313" key="9">
    <source>
        <dbReference type="Proteomes" id="UP001262754"/>
    </source>
</evidence>
<reference evidence="8 9" key="1">
    <citation type="submission" date="2023-07" db="EMBL/GenBank/DDBJ databases">
        <title>Sorghum-associated microbial communities from plants grown in Nebraska, USA.</title>
        <authorList>
            <person name="Schachtman D."/>
        </authorList>
    </citation>
    <scope>NUCLEOTIDE SEQUENCE [LARGE SCALE GENOMIC DNA]</scope>
    <source>
        <strain evidence="8 9">DS2154</strain>
    </source>
</reference>
<dbReference type="InterPro" id="IPR009770">
    <property type="entry name" value="HGLS"/>
</dbReference>
<dbReference type="EMBL" id="JAVDRL010000011">
    <property type="protein sequence ID" value="MDR6533088.1"/>
    <property type="molecule type" value="Genomic_DNA"/>
</dbReference>
<evidence type="ECO:0000256" key="6">
    <source>
        <dbReference type="ARBA" id="ARBA00035023"/>
    </source>
</evidence>
<comment type="caution">
    <text evidence="8">The sequence shown here is derived from an EMBL/GenBank/DDBJ whole genome shotgun (WGS) entry which is preliminary data.</text>
</comment>
<evidence type="ECO:0000256" key="3">
    <source>
        <dbReference type="ARBA" id="ARBA00023002"/>
    </source>
</evidence>
<sequence>MSHLSTLVASAIGQKAAATILDVLDIAPPLAAETDGPVSRAVFAMALNAVLFHDIMGRVPLGAAYVSERRTAGCKVLFDHGALRTIDFGDGAPTGALPAGHLAFARILEPLGYVVADLYPLDRLKMTGRAFAHLDHPEAIPQFFVSELHAERFSPAFRVIAHAVFDSTADVLGVEAQRALAAFATEGSCDLDAARAALPQVVAAFERTHQTPRLEHYKALLAESAEAAWIATEGQAFNHATDRVPDVEAVAEGQKALGRPVKDKVEVSGSGRVRQTAFKAQPVERVFATNAGEVTLTVPGSFHEFISRDRFVDEAGVERLDLRFDSSNAQGIFKMTRTG</sequence>
<evidence type="ECO:0000256" key="1">
    <source>
        <dbReference type="ARBA" id="ARBA00001954"/>
    </source>
</evidence>
<proteinExistence type="inferred from homology"/>
<evidence type="ECO:0000256" key="4">
    <source>
        <dbReference type="ARBA" id="ARBA00023004"/>
    </source>
</evidence>
<accession>A0ABU1N3R2</accession>
<dbReference type="EC" id="1.13.11.93" evidence="6"/>
<organism evidence="8 9">
    <name type="scientific">Caulobacter rhizosphaerae</name>
    <dbReference type="NCBI Taxonomy" id="2010972"/>
    <lineage>
        <taxon>Bacteria</taxon>
        <taxon>Pseudomonadati</taxon>
        <taxon>Pseudomonadota</taxon>
        <taxon>Alphaproteobacteria</taxon>
        <taxon>Caulobacterales</taxon>
        <taxon>Caulobacteraceae</taxon>
        <taxon>Caulobacter</taxon>
    </lineage>
</organism>
<evidence type="ECO:0000313" key="8">
    <source>
        <dbReference type="EMBL" id="MDR6533088.1"/>
    </source>
</evidence>